<dbReference type="Proteomes" id="UP000260351">
    <property type="component" value="Unassembled WGS sequence"/>
</dbReference>
<proteinExistence type="predicted"/>
<dbReference type="OrthoDB" id="5502479at2"/>
<dbReference type="EMBL" id="QUZK01000022">
    <property type="protein sequence ID" value="RFF31256.1"/>
    <property type="molecule type" value="Genomic_DNA"/>
</dbReference>
<evidence type="ECO:0000313" key="3">
    <source>
        <dbReference type="Proteomes" id="UP000260351"/>
    </source>
</evidence>
<feature type="region of interest" description="Disordered" evidence="1">
    <location>
        <begin position="29"/>
        <end position="101"/>
    </location>
</feature>
<dbReference type="InterPro" id="IPR021382">
    <property type="entry name" value="DUF3014"/>
</dbReference>
<evidence type="ECO:0000313" key="2">
    <source>
        <dbReference type="EMBL" id="RFF31256.1"/>
    </source>
</evidence>
<dbReference type="AlphaFoldDB" id="A0A3E1KBG4"/>
<keyword evidence="3" id="KW-1185">Reference proteome</keyword>
<comment type="caution">
    <text evidence="2">The sequence shown here is derived from an EMBL/GenBank/DDBJ whole genome shotgun (WGS) entry which is preliminary data.</text>
</comment>
<accession>A0A3E1KBG4</accession>
<protein>
    <submittedName>
        <fullName evidence="2">DUF3014 domain-containing protein</fullName>
    </submittedName>
</protein>
<dbReference type="Pfam" id="PF11219">
    <property type="entry name" value="DUF3014"/>
    <property type="match status" value="1"/>
</dbReference>
<dbReference type="RefSeq" id="WP_116650104.1">
    <property type="nucleotide sequence ID" value="NZ_QUZK01000022.1"/>
</dbReference>
<gene>
    <name evidence="2" type="ORF">DZC52_05420</name>
</gene>
<organism evidence="2 3">
    <name type="scientific">Wenzhouxiangella sediminis</name>
    <dbReference type="NCBI Taxonomy" id="1792836"/>
    <lineage>
        <taxon>Bacteria</taxon>
        <taxon>Pseudomonadati</taxon>
        <taxon>Pseudomonadota</taxon>
        <taxon>Gammaproteobacteria</taxon>
        <taxon>Chromatiales</taxon>
        <taxon>Wenzhouxiangellaceae</taxon>
        <taxon>Wenzhouxiangella</taxon>
    </lineage>
</organism>
<sequence length="287" mass="32094">MRWFISALVVLALVGGLWWVEQRQQAELTPDPATDLPSEPEDPQPRYPLPKPELHPAPAIEDQVADDTEGRTEEPIEPESEPRPPLPELADSDESATGALSDSLGNDFVDKWIKPEFVISRTVAVVNNLDGSAPALKTWPLRPLGSEPITQQRGNGDTLLWTAANAERYTELVDALDALPPEQAADLYARYYPLFQQAWEELGENEPYFNDRLIDVIDHLLATPEVALPFEVVPYESRLHFADEALQKETWGRKLLMRMGAAQAGMAKEWLRNFRNAVVEATDPPAP</sequence>
<reference evidence="2 3" key="1">
    <citation type="submission" date="2018-08" db="EMBL/GenBank/DDBJ databases">
        <title>Wenzhouxiangella salilacus sp. nov., a novel bacterium isolated from a saline lake in Xinjiang Province, China.</title>
        <authorList>
            <person name="Han S."/>
        </authorList>
    </citation>
    <scope>NUCLEOTIDE SEQUENCE [LARGE SCALE GENOMIC DNA]</scope>
    <source>
        <strain evidence="2 3">XDB06</strain>
    </source>
</reference>
<evidence type="ECO:0000256" key="1">
    <source>
        <dbReference type="SAM" id="MobiDB-lite"/>
    </source>
</evidence>
<name>A0A3E1KBG4_9GAMM</name>